<dbReference type="InterPro" id="IPR007343">
    <property type="entry name" value="Uncharacterised_pept_Zn_put"/>
</dbReference>
<reference evidence="7 8" key="1">
    <citation type="submission" date="2021-01" db="EMBL/GenBank/DDBJ databases">
        <title>Genomic Encyclopedia of Type Strains, Phase IV (KMG-IV): sequencing the most valuable type-strain genomes for metagenomic binning, comparative biology and taxonomic classification.</title>
        <authorList>
            <person name="Goeker M."/>
        </authorList>
    </citation>
    <scope>NUCLEOTIDE SEQUENCE [LARGE SCALE GENOMIC DNA]</scope>
    <source>
        <strain evidence="7 8">DSM 27513</strain>
    </source>
</reference>
<dbReference type="GO" id="GO:0008237">
    <property type="term" value="F:metallopeptidase activity"/>
    <property type="evidence" value="ECO:0007669"/>
    <property type="project" value="UniProtKB-KW"/>
</dbReference>
<keyword evidence="2 6" id="KW-0812">Transmembrane</keyword>
<keyword evidence="7" id="KW-0482">Metalloprotease</keyword>
<evidence type="ECO:0000256" key="2">
    <source>
        <dbReference type="ARBA" id="ARBA00022692"/>
    </source>
</evidence>
<feature type="region of interest" description="Disordered" evidence="5">
    <location>
        <begin position="1"/>
        <end position="25"/>
    </location>
</feature>
<organism evidence="7 8">
    <name type="scientific">Streptococcus saliviloxodontae</name>
    <dbReference type="NCBI Taxonomy" id="1349416"/>
    <lineage>
        <taxon>Bacteria</taxon>
        <taxon>Bacillati</taxon>
        <taxon>Bacillota</taxon>
        <taxon>Bacilli</taxon>
        <taxon>Lactobacillales</taxon>
        <taxon>Streptococcaceae</taxon>
        <taxon>Streptococcus</taxon>
    </lineage>
</organism>
<dbReference type="PANTHER" id="PTHR30168:SF0">
    <property type="entry name" value="INNER MEMBRANE PROTEIN"/>
    <property type="match status" value="1"/>
</dbReference>
<evidence type="ECO:0000313" key="7">
    <source>
        <dbReference type="EMBL" id="MBM7636436.1"/>
    </source>
</evidence>
<keyword evidence="4 6" id="KW-0472">Membrane</keyword>
<evidence type="ECO:0000256" key="6">
    <source>
        <dbReference type="SAM" id="Phobius"/>
    </source>
</evidence>
<evidence type="ECO:0000256" key="1">
    <source>
        <dbReference type="ARBA" id="ARBA00004167"/>
    </source>
</evidence>
<feature type="transmembrane region" description="Helical" evidence="6">
    <location>
        <begin position="46"/>
        <end position="66"/>
    </location>
</feature>
<gene>
    <name evidence="7" type="ORF">JOC31_001257</name>
</gene>
<dbReference type="Pfam" id="PF04228">
    <property type="entry name" value="Zn_peptidase"/>
    <property type="match status" value="1"/>
</dbReference>
<keyword evidence="8" id="KW-1185">Reference proteome</keyword>
<feature type="compositionally biased region" description="Basic and acidic residues" evidence="5">
    <location>
        <begin position="1"/>
        <end position="17"/>
    </location>
</feature>
<evidence type="ECO:0000256" key="4">
    <source>
        <dbReference type="ARBA" id="ARBA00023136"/>
    </source>
</evidence>
<sequence>MKTDKLRESQHIDDRRGQTSSQNNYTNASNPLFSALFSRLGWKGKLILVLVLVAFGGISGLGGLLGSNSSSPQSVTSHQTTSQSSQATDQEAQFLSKVLASTEDFWSQEFQKNGRQYDFPTMVYYTDSVQTACGQGSAQAGPFYCSGDQKIYIDLSFYRELGDKYGAKGDFAMAYVVAHEVGHHIQEELGIMSQYNKQRQGLSEKEANALNVRLELQADYYAGAWAKYVQDNKLLDTDDIQEAMTAAHAVGDDTLQKQAYGRTIPDSFTHGTSKQRQTWFNRGYQYGDIQHGDTFNSNI</sequence>
<proteinExistence type="predicted"/>
<dbReference type="Proteomes" id="UP000809081">
    <property type="component" value="Unassembled WGS sequence"/>
</dbReference>
<keyword evidence="7" id="KW-0378">Hydrolase</keyword>
<protein>
    <submittedName>
        <fullName evidence="7">Metalloprotease</fullName>
    </submittedName>
</protein>
<keyword evidence="3 6" id="KW-1133">Transmembrane helix</keyword>
<comment type="subcellular location">
    <subcellularLocation>
        <location evidence="1">Membrane</location>
        <topology evidence="1">Single-pass membrane protein</topology>
    </subcellularLocation>
</comment>
<evidence type="ECO:0000313" key="8">
    <source>
        <dbReference type="Proteomes" id="UP000809081"/>
    </source>
</evidence>
<evidence type="ECO:0000256" key="5">
    <source>
        <dbReference type="SAM" id="MobiDB-lite"/>
    </source>
</evidence>
<dbReference type="SUPFAM" id="SSF55486">
    <property type="entry name" value="Metalloproteases ('zincins'), catalytic domain"/>
    <property type="match status" value="1"/>
</dbReference>
<dbReference type="EMBL" id="JAFBEI010000024">
    <property type="protein sequence ID" value="MBM7636436.1"/>
    <property type="molecule type" value="Genomic_DNA"/>
</dbReference>
<name>A0ABS2PMW1_9STRE</name>
<accession>A0ABS2PMW1</accession>
<comment type="caution">
    <text evidence="7">The sequence shown here is derived from an EMBL/GenBank/DDBJ whole genome shotgun (WGS) entry which is preliminary data.</text>
</comment>
<dbReference type="PANTHER" id="PTHR30168">
    <property type="entry name" value="PUTATIVE MEMBRANE PROTEIN YPFJ"/>
    <property type="match status" value="1"/>
</dbReference>
<evidence type="ECO:0000256" key="3">
    <source>
        <dbReference type="ARBA" id="ARBA00022989"/>
    </source>
</evidence>
<feature type="region of interest" description="Disordered" evidence="5">
    <location>
        <begin position="69"/>
        <end position="88"/>
    </location>
</feature>
<dbReference type="RefSeq" id="WP_205017312.1">
    <property type="nucleotide sequence ID" value="NZ_JAFBEI010000024.1"/>
</dbReference>
<keyword evidence="7" id="KW-0645">Protease</keyword>